<accession>A0ABP9BZG4</accession>
<dbReference type="Proteomes" id="UP001501411">
    <property type="component" value="Unassembled WGS sequence"/>
</dbReference>
<dbReference type="EMBL" id="BAABIQ010000041">
    <property type="protein sequence ID" value="GAA4800789.1"/>
    <property type="molecule type" value="Genomic_DNA"/>
</dbReference>
<protein>
    <submittedName>
        <fullName evidence="1">Uncharacterized protein</fullName>
    </submittedName>
</protein>
<proteinExistence type="predicted"/>
<evidence type="ECO:0000313" key="2">
    <source>
        <dbReference type="Proteomes" id="UP001501411"/>
    </source>
</evidence>
<comment type="caution">
    <text evidence="1">The sequence shown here is derived from an EMBL/GenBank/DDBJ whole genome shotgun (WGS) entry which is preliminary data.</text>
</comment>
<name>A0ABP9BZG4_9SPHI</name>
<sequence>MFNVIDNLSISKAMLCLFLTVVVFTFQSCKKEETGSGNTEEQFLGCKINGKSYTFNAHVNANDRPSEEVVHFVVISGWENEDTATSPGFGIDLVLPEGAEEETYSVAGGSTSELDGQYYIQNFKDGKHIGTTVYDGGRTDGTKFTLTITSLTDWGVKGTFSGVLKLVGGSEYLTVTDGEFSAPYN</sequence>
<organism evidence="1 2">
    <name type="scientific">Olivibacter ginsenosidimutans</name>
    <dbReference type="NCBI Taxonomy" id="1176537"/>
    <lineage>
        <taxon>Bacteria</taxon>
        <taxon>Pseudomonadati</taxon>
        <taxon>Bacteroidota</taxon>
        <taxon>Sphingobacteriia</taxon>
        <taxon>Sphingobacteriales</taxon>
        <taxon>Sphingobacteriaceae</taxon>
        <taxon>Olivibacter</taxon>
    </lineage>
</organism>
<evidence type="ECO:0000313" key="1">
    <source>
        <dbReference type="EMBL" id="GAA4800789.1"/>
    </source>
</evidence>
<reference evidence="2" key="1">
    <citation type="journal article" date="2019" name="Int. J. Syst. Evol. Microbiol.">
        <title>The Global Catalogue of Microorganisms (GCM) 10K type strain sequencing project: providing services to taxonomists for standard genome sequencing and annotation.</title>
        <authorList>
            <consortium name="The Broad Institute Genomics Platform"/>
            <consortium name="The Broad Institute Genome Sequencing Center for Infectious Disease"/>
            <person name="Wu L."/>
            <person name="Ma J."/>
        </authorList>
    </citation>
    <scope>NUCLEOTIDE SEQUENCE [LARGE SCALE GENOMIC DNA]</scope>
    <source>
        <strain evidence="2">JCM 18200</strain>
    </source>
</reference>
<keyword evidence="2" id="KW-1185">Reference proteome</keyword>
<gene>
    <name evidence="1" type="ORF">GCM10023231_31960</name>
</gene>